<dbReference type="InterPro" id="IPR027417">
    <property type="entry name" value="P-loop_NTPase"/>
</dbReference>
<feature type="domain" description="ABC transporter" evidence="6">
    <location>
        <begin position="4"/>
        <end position="240"/>
    </location>
</feature>
<dbReference type="RefSeq" id="WP_023926755.1">
    <property type="nucleotide sequence ID" value="NZ_KI669454.1"/>
</dbReference>
<accession>V8CBG5</accession>
<keyword evidence="3" id="KW-0067">ATP-binding</keyword>
<dbReference type="PANTHER" id="PTHR42794:SF1">
    <property type="entry name" value="HEMIN IMPORT ATP-BINDING PROTEIN HMUV"/>
    <property type="match status" value="1"/>
</dbReference>
<organism evidence="7 8">
    <name type="scientific">Helicobacter macacae MIT 99-5501</name>
    <dbReference type="NCBI Taxonomy" id="1357400"/>
    <lineage>
        <taxon>Bacteria</taxon>
        <taxon>Pseudomonadati</taxon>
        <taxon>Campylobacterota</taxon>
        <taxon>Epsilonproteobacteria</taxon>
        <taxon>Campylobacterales</taxon>
        <taxon>Helicobacteraceae</taxon>
        <taxon>Helicobacter</taxon>
    </lineage>
</organism>
<dbReference type="PROSITE" id="PS00211">
    <property type="entry name" value="ABC_TRANSPORTER_1"/>
    <property type="match status" value="1"/>
</dbReference>
<evidence type="ECO:0000313" key="7">
    <source>
        <dbReference type="EMBL" id="ETD24753.1"/>
    </source>
</evidence>
<keyword evidence="1" id="KW-0813">Transport</keyword>
<keyword evidence="4" id="KW-1278">Translocase</keyword>
<evidence type="ECO:0000259" key="6">
    <source>
        <dbReference type="PROSITE" id="PS50893"/>
    </source>
</evidence>
<dbReference type="PATRIC" id="fig|1357400.3.peg.121"/>
<dbReference type="PANTHER" id="PTHR42794">
    <property type="entry name" value="HEMIN IMPORT ATP-BINDING PROTEIN HMUV"/>
    <property type="match status" value="1"/>
</dbReference>
<dbReference type="InterPro" id="IPR003439">
    <property type="entry name" value="ABC_transporter-like_ATP-bd"/>
</dbReference>
<dbReference type="AlphaFoldDB" id="V8CBG5"/>
<dbReference type="Proteomes" id="UP000018731">
    <property type="component" value="Unassembled WGS sequence"/>
</dbReference>
<dbReference type="eggNOG" id="COG1120">
    <property type="taxonomic scope" value="Bacteria"/>
</dbReference>
<reference evidence="7 8" key="1">
    <citation type="journal article" date="2014" name="Genome Announc.">
        <title>Draft genome sequences of six enterohepatic helicobacter species isolated from humans and one from rhesus macaques.</title>
        <authorList>
            <person name="Shen Z."/>
            <person name="Sheh A."/>
            <person name="Young S.K."/>
            <person name="Abouelliel A."/>
            <person name="Ward D.V."/>
            <person name="Earl A.M."/>
            <person name="Fox J.G."/>
        </authorList>
    </citation>
    <scope>NUCLEOTIDE SEQUENCE [LARGE SCALE GENOMIC DNA]</scope>
    <source>
        <strain evidence="7 8">MIT 99-5501</strain>
    </source>
</reference>
<dbReference type="SMART" id="SM00382">
    <property type="entry name" value="AAA"/>
    <property type="match status" value="1"/>
</dbReference>
<keyword evidence="2" id="KW-0547">Nucleotide-binding</keyword>
<dbReference type="Gene3D" id="3.40.50.300">
    <property type="entry name" value="P-loop containing nucleotide triphosphate hydrolases"/>
    <property type="match status" value="1"/>
</dbReference>
<dbReference type="GO" id="GO:0005524">
    <property type="term" value="F:ATP binding"/>
    <property type="evidence" value="ECO:0007669"/>
    <property type="project" value="UniProtKB-KW"/>
</dbReference>
<gene>
    <name evidence="7" type="ORF">HMPREF2086_00087</name>
</gene>
<dbReference type="EMBL" id="AZJI01000001">
    <property type="protein sequence ID" value="ETD24753.1"/>
    <property type="molecule type" value="Genomic_DNA"/>
</dbReference>
<name>V8CBG5_9HELI</name>
<evidence type="ECO:0000313" key="8">
    <source>
        <dbReference type="Proteomes" id="UP000018731"/>
    </source>
</evidence>
<dbReference type="FunFam" id="3.40.50.300:FF:000134">
    <property type="entry name" value="Iron-enterobactin ABC transporter ATP-binding protein"/>
    <property type="match status" value="1"/>
</dbReference>
<evidence type="ECO:0000256" key="3">
    <source>
        <dbReference type="ARBA" id="ARBA00022840"/>
    </source>
</evidence>
<dbReference type="GO" id="GO:0016887">
    <property type="term" value="F:ATP hydrolysis activity"/>
    <property type="evidence" value="ECO:0007669"/>
    <property type="project" value="InterPro"/>
</dbReference>
<evidence type="ECO:0000256" key="1">
    <source>
        <dbReference type="ARBA" id="ARBA00022448"/>
    </source>
</evidence>
<dbReference type="InterPro" id="IPR003593">
    <property type="entry name" value="AAA+_ATPase"/>
</dbReference>
<proteinExistence type="predicted"/>
<dbReference type="InterPro" id="IPR017871">
    <property type="entry name" value="ABC_transporter-like_CS"/>
</dbReference>
<dbReference type="PROSITE" id="PS50893">
    <property type="entry name" value="ABC_TRANSPORTER_2"/>
    <property type="match status" value="1"/>
</dbReference>
<keyword evidence="8" id="KW-1185">Reference proteome</keyword>
<comment type="caution">
    <text evidence="7">The sequence shown here is derived from an EMBL/GenBank/DDBJ whole genome shotgun (WGS) entry which is preliminary data.</text>
</comment>
<protein>
    <recommendedName>
        <fullName evidence="6">ABC transporter domain-containing protein</fullName>
    </recommendedName>
</protein>
<dbReference type="HOGENOM" id="CLU_000604_1_11_7"/>
<dbReference type="SUPFAM" id="SSF52540">
    <property type="entry name" value="P-loop containing nucleoside triphosphate hydrolases"/>
    <property type="match status" value="1"/>
</dbReference>
<evidence type="ECO:0000256" key="4">
    <source>
        <dbReference type="ARBA" id="ARBA00022967"/>
    </source>
</evidence>
<evidence type="ECO:0000256" key="5">
    <source>
        <dbReference type="ARBA" id="ARBA00037066"/>
    </source>
</evidence>
<dbReference type="CDD" id="cd03214">
    <property type="entry name" value="ABC_Iron-Siderophores_B12_Hemin"/>
    <property type="match status" value="1"/>
</dbReference>
<sequence length="267" mass="29342">MESISVKNLSFSYGKSPILQDISFAVRSGDFVGILGANGSGKSTLIKNILGFLAPAKGEIEILGKNIKEYDIKSLASLIGFVPQKSAINSPLLVMDFLLMGRYSALKKAFGDYDSHDKSQVESVARDLDIERFLERDILSLSGGEFQRVLLGRALLKNPKILLLDEPTSALDMSYALELLGLCEGLLSRSIAIIAVLHDLNLASLFCKNIILLKDGQIYAQGSPKELFTPKILQEVYGLDCKVIYEVAYGKEIPFVLPLKPNKENQQ</sequence>
<comment type="function">
    <text evidence="5">Part of the ABC transporter complex HmuTUV involved in hemin import. Responsible for energy coupling to the transport system.</text>
</comment>
<dbReference type="STRING" id="1357400.HMPREF2086_00087"/>
<dbReference type="OrthoDB" id="5515229at2"/>
<dbReference type="Pfam" id="PF00005">
    <property type="entry name" value="ABC_tran"/>
    <property type="match status" value="1"/>
</dbReference>
<evidence type="ECO:0000256" key="2">
    <source>
        <dbReference type="ARBA" id="ARBA00022741"/>
    </source>
</evidence>